<protein>
    <submittedName>
        <fullName evidence="2">Uncharacterized protein</fullName>
    </submittedName>
</protein>
<proteinExistence type="predicted"/>
<keyword evidence="1" id="KW-1133">Transmembrane helix</keyword>
<comment type="caution">
    <text evidence="2">The sequence shown here is derived from an EMBL/GenBank/DDBJ whole genome shotgun (WGS) entry which is preliminary data.</text>
</comment>
<gene>
    <name evidence="2" type="ORF">LCGC14_2334300</name>
</gene>
<dbReference type="EMBL" id="LAZR01033620">
    <property type="protein sequence ID" value="KKL47557.1"/>
    <property type="molecule type" value="Genomic_DNA"/>
</dbReference>
<evidence type="ECO:0000256" key="1">
    <source>
        <dbReference type="SAM" id="Phobius"/>
    </source>
</evidence>
<dbReference type="AlphaFoldDB" id="A0A0F9F8W5"/>
<name>A0A0F9F8W5_9ZZZZ</name>
<keyword evidence="1" id="KW-0472">Membrane</keyword>
<evidence type="ECO:0000313" key="2">
    <source>
        <dbReference type="EMBL" id="KKL47557.1"/>
    </source>
</evidence>
<accession>A0A0F9F8W5</accession>
<reference evidence="2" key="1">
    <citation type="journal article" date="2015" name="Nature">
        <title>Complex archaea that bridge the gap between prokaryotes and eukaryotes.</title>
        <authorList>
            <person name="Spang A."/>
            <person name="Saw J.H."/>
            <person name="Jorgensen S.L."/>
            <person name="Zaremba-Niedzwiedzka K."/>
            <person name="Martijn J."/>
            <person name="Lind A.E."/>
            <person name="van Eijk R."/>
            <person name="Schleper C."/>
            <person name="Guy L."/>
            <person name="Ettema T.J."/>
        </authorList>
    </citation>
    <scope>NUCLEOTIDE SEQUENCE</scope>
</reference>
<organism evidence="2">
    <name type="scientific">marine sediment metagenome</name>
    <dbReference type="NCBI Taxonomy" id="412755"/>
    <lineage>
        <taxon>unclassified sequences</taxon>
        <taxon>metagenomes</taxon>
        <taxon>ecological metagenomes</taxon>
    </lineage>
</organism>
<feature type="transmembrane region" description="Helical" evidence="1">
    <location>
        <begin position="20"/>
        <end position="38"/>
    </location>
</feature>
<keyword evidence="1" id="KW-0812">Transmembrane</keyword>
<sequence length="79" mass="8458">MSEMEELSTLTASGASRTTTAIAMFAGGRVIAGTVAIASMGTRRFIPKIATTETARHYRSLIGSSHMGQRVAWYPPLVK</sequence>